<feature type="compositionally biased region" description="Basic and acidic residues" evidence="1">
    <location>
        <begin position="14"/>
        <end position="39"/>
    </location>
</feature>
<protein>
    <submittedName>
        <fullName evidence="2">OsmC family protein</fullName>
    </submittedName>
</protein>
<organism evidence="2 3">
    <name type="scientific">Nocardioides kribbensis</name>
    <dbReference type="NCBI Taxonomy" id="305517"/>
    <lineage>
        <taxon>Bacteria</taxon>
        <taxon>Bacillati</taxon>
        <taxon>Actinomycetota</taxon>
        <taxon>Actinomycetes</taxon>
        <taxon>Propionibacteriales</taxon>
        <taxon>Nocardioidaceae</taxon>
        <taxon>Nocardioides</taxon>
    </lineage>
</organism>
<dbReference type="InterPro" id="IPR036102">
    <property type="entry name" value="OsmC/Ohrsf"/>
</dbReference>
<dbReference type="RefSeq" id="WP_193660812.1">
    <property type="nucleotide sequence ID" value="NZ_BAAAMM010000007.1"/>
</dbReference>
<dbReference type="InterPro" id="IPR015946">
    <property type="entry name" value="KH_dom-like_a/b"/>
</dbReference>
<dbReference type="SUPFAM" id="SSF82784">
    <property type="entry name" value="OsmC-like"/>
    <property type="match status" value="1"/>
</dbReference>
<dbReference type="Pfam" id="PF02566">
    <property type="entry name" value="OsmC"/>
    <property type="match status" value="1"/>
</dbReference>
<accession>A0ABV1NUJ6</accession>
<dbReference type="Proteomes" id="UP001482520">
    <property type="component" value="Unassembled WGS sequence"/>
</dbReference>
<proteinExistence type="predicted"/>
<dbReference type="Gene3D" id="3.30.300.20">
    <property type="match status" value="1"/>
</dbReference>
<sequence length="164" mass="17731">MDETTQQPPAPTPDHVREPGRDPATRRAVDLERIGERRYKATNGRGGVLPVGSGDDPDFTPVELLLAALVGCGAVDLDHVTGKRSPFASFAARAEGHKVRDEQGNHLVDLRVTFDVTFPEGPEGDRAREVVPRTLQMVQERLCTVGRTVTLGEPVTYAAGDLGH</sequence>
<dbReference type="InterPro" id="IPR003718">
    <property type="entry name" value="OsmC/Ohr_fam"/>
</dbReference>
<feature type="region of interest" description="Disordered" evidence="1">
    <location>
        <begin position="1"/>
        <end position="43"/>
    </location>
</feature>
<evidence type="ECO:0000313" key="3">
    <source>
        <dbReference type="Proteomes" id="UP001482520"/>
    </source>
</evidence>
<evidence type="ECO:0000313" key="2">
    <source>
        <dbReference type="EMBL" id="MEQ7846163.1"/>
    </source>
</evidence>
<reference evidence="2 3" key="1">
    <citation type="submission" date="2024-02" db="EMBL/GenBank/DDBJ databases">
        <title>Full genome sequence of Nocardioides kribbensis.</title>
        <authorList>
            <person name="Poletto B.L."/>
            <person name="Silva G."/>
            <person name="Galante D."/>
            <person name="Campos K.R."/>
            <person name="Santos M.B.N."/>
            <person name="Sacchi C.T."/>
        </authorList>
    </citation>
    <scope>NUCLEOTIDE SEQUENCE [LARGE SCALE GENOMIC DNA]</scope>
    <source>
        <strain evidence="2 3">O4R</strain>
    </source>
</reference>
<comment type="caution">
    <text evidence="2">The sequence shown here is derived from an EMBL/GenBank/DDBJ whole genome shotgun (WGS) entry which is preliminary data.</text>
</comment>
<name>A0ABV1NUJ6_9ACTN</name>
<evidence type="ECO:0000256" key="1">
    <source>
        <dbReference type="SAM" id="MobiDB-lite"/>
    </source>
</evidence>
<dbReference type="EMBL" id="JBEGDP010000002">
    <property type="protein sequence ID" value="MEQ7846163.1"/>
    <property type="molecule type" value="Genomic_DNA"/>
</dbReference>
<keyword evidence="3" id="KW-1185">Reference proteome</keyword>
<gene>
    <name evidence="2" type="ORF">V6R90_02655</name>
</gene>